<dbReference type="InterPro" id="IPR000595">
    <property type="entry name" value="cNMP-bd_dom"/>
</dbReference>
<evidence type="ECO:0000259" key="2">
    <source>
        <dbReference type="PROSITE" id="PS50042"/>
    </source>
</evidence>
<sequence>MEPPERATITVGPGEEIVRSGDAIEGFYLLLAGECDLVVRVSTENALTRRVEEEERFLLASSMMKLRESCIQVRSSSDCKFEWAPASSLLHSGSSGVESDVNKCISMLQQMFKGVSRCTCALILEYSRIRRIHAGASLALDGRTTSTVVLLEGQCIAAREGLRCGLLQGLQLLPLTSRDVAVRLDAVTSCLLMVMERQREEDMSCCLGDLLPLKQLLSCGHGDPPARLSSLIWTFNQRPARPPGRTPLARAAAAAGGNAEEEKVPPATSPTVVTQRGIGRTSSLRPSSVAGTRRLCWLSTDVLEPTLHYEQLIPLMSRKENIEHARRSFLTQNNKIVNSLKDKRVALIKHVHSNQFDPARFTDICGPKNAINNSFLYRISKVAEKIRLAETGRDKIDEQLRRLPGHLQLREILTADKKKEKAGIA</sequence>
<dbReference type="InterPro" id="IPR018490">
    <property type="entry name" value="cNMP-bd_dom_sf"/>
</dbReference>
<accession>A0A6U5Z302</accession>
<feature type="domain" description="Cyclic nucleotide-binding" evidence="2">
    <location>
        <begin position="1"/>
        <end position="57"/>
    </location>
</feature>
<proteinExistence type="predicted"/>
<reference evidence="3" key="1">
    <citation type="submission" date="2021-01" db="EMBL/GenBank/DDBJ databases">
        <authorList>
            <person name="Corre E."/>
            <person name="Pelletier E."/>
            <person name="Niang G."/>
            <person name="Scheremetjew M."/>
            <person name="Finn R."/>
            <person name="Kale V."/>
            <person name="Holt S."/>
            <person name="Cochrane G."/>
            <person name="Meng A."/>
            <person name="Brown T."/>
            <person name="Cohen L."/>
        </authorList>
    </citation>
    <scope>NUCLEOTIDE SEQUENCE</scope>
    <source>
        <strain evidence="3">CCMP 2712</strain>
    </source>
</reference>
<dbReference type="AlphaFoldDB" id="A0A6U5Z302"/>
<organism evidence="3">
    <name type="scientific">Guillardia theta</name>
    <name type="common">Cryptophyte</name>
    <name type="synonym">Cryptomonas phi</name>
    <dbReference type="NCBI Taxonomy" id="55529"/>
    <lineage>
        <taxon>Eukaryota</taxon>
        <taxon>Cryptophyceae</taxon>
        <taxon>Pyrenomonadales</taxon>
        <taxon>Geminigeraceae</taxon>
        <taxon>Guillardia</taxon>
    </lineage>
</organism>
<dbReference type="EMBL" id="HBKN01015749">
    <property type="protein sequence ID" value="CAE2293525.1"/>
    <property type="molecule type" value="Transcribed_RNA"/>
</dbReference>
<gene>
    <name evidence="3" type="ORF">GTHE00462_LOCUS12276</name>
    <name evidence="4" type="ORF">GTHE00462_LOCUS12278</name>
</gene>
<feature type="compositionally biased region" description="Polar residues" evidence="1">
    <location>
        <begin position="269"/>
        <end position="285"/>
    </location>
</feature>
<evidence type="ECO:0000313" key="4">
    <source>
        <dbReference type="EMBL" id="CAE2293525.1"/>
    </source>
</evidence>
<feature type="region of interest" description="Disordered" evidence="1">
    <location>
        <begin position="253"/>
        <end position="285"/>
    </location>
</feature>
<protein>
    <recommendedName>
        <fullName evidence="2">Cyclic nucleotide-binding domain-containing protein</fullName>
    </recommendedName>
</protein>
<dbReference type="EMBL" id="HBKN01015747">
    <property type="protein sequence ID" value="CAE2293523.1"/>
    <property type="molecule type" value="Transcribed_RNA"/>
</dbReference>
<dbReference type="PROSITE" id="PS50042">
    <property type="entry name" value="CNMP_BINDING_3"/>
    <property type="match status" value="1"/>
</dbReference>
<evidence type="ECO:0000313" key="3">
    <source>
        <dbReference type="EMBL" id="CAE2293523.1"/>
    </source>
</evidence>
<dbReference type="SUPFAM" id="SSF51206">
    <property type="entry name" value="cAMP-binding domain-like"/>
    <property type="match status" value="1"/>
</dbReference>
<name>A0A6U5Z302_GUITH</name>
<evidence type="ECO:0000256" key="1">
    <source>
        <dbReference type="SAM" id="MobiDB-lite"/>
    </source>
</evidence>